<evidence type="ECO:0000259" key="6">
    <source>
        <dbReference type="PROSITE" id="PS50103"/>
    </source>
</evidence>
<dbReference type="Proteomes" id="UP000243459">
    <property type="component" value="Unassembled WGS sequence"/>
</dbReference>
<accession>A0A1R3L694</accession>
<feature type="compositionally biased region" description="Acidic residues" evidence="5">
    <location>
        <begin position="543"/>
        <end position="553"/>
    </location>
</feature>
<dbReference type="OMA" id="DERDIHH"/>
<evidence type="ECO:0000256" key="2">
    <source>
        <dbReference type="ARBA" id="ARBA00022771"/>
    </source>
</evidence>
<feature type="compositionally biased region" description="Polar residues" evidence="5">
    <location>
        <begin position="449"/>
        <end position="465"/>
    </location>
</feature>
<feature type="domain" description="C3H1-type" evidence="6">
    <location>
        <begin position="12"/>
        <end position="39"/>
    </location>
</feature>
<dbReference type="PANTHER" id="PTHR15725:SF14">
    <property type="entry name" value="ZINC FINGER CCCH DOMAIN-CONTAINING PROTEIN 11A"/>
    <property type="match status" value="1"/>
</dbReference>
<feature type="zinc finger region" description="C3H1-type" evidence="4">
    <location>
        <begin position="12"/>
        <end position="39"/>
    </location>
</feature>
<dbReference type="Pfam" id="PF00642">
    <property type="entry name" value="zf-CCCH"/>
    <property type="match status" value="1"/>
</dbReference>
<dbReference type="SMART" id="SM00356">
    <property type="entry name" value="ZnF_C3H1"/>
    <property type="match status" value="1"/>
</dbReference>
<dbReference type="PROSITE" id="PS50103">
    <property type="entry name" value="ZF_C3H1"/>
    <property type="match status" value="1"/>
</dbReference>
<evidence type="ECO:0000313" key="8">
    <source>
        <dbReference type="Proteomes" id="UP000243459"/>
    </source>
</evidence>
<dbReference type="SUPFAM" id="SSF90229">
    <property type="entry name" value="CCCH zinc finger"/>
    <property type="match status" value="1"/>
</dbReference>
<dbReference type="InterPro" id="IPR036855">
    <property type="entry name" value="Znf_CCCH_sf"/>
</dbReference>
<feature type="region of interest" description="Disordered" evidence="5">
    <location>
        <begin position="528"/>
        <end position="553"/>
    </location>
</feature>
<keyword evidence="2 4" id="KW-0863">Zinc-finger</keyword>
<dbReference type="GO" id="GO:0003729">
    <property type="term" value="F:mRNA binding"/>
    <property type="evidence" value="ECO:0007669"/>
    <property type="project" value="TreeGrafter"/>
</dbReference>
<feature type="compositionally biased region" description="Basic and acidic residues" evidence="5">
    <location>
        <begin position="318"/>
        <end position="327"/>
    </location>
</feature>
<evidence type="ECO:0000256" key="3">
    <source>
        <dbReference type="ARBA" id="ARBA00022833"/>
    </source>
</evidence>
<sequence length="564" mass="63053">MAQTPAYNMNKQSRSEPCIFFQKGYCLKGERCPFSHEVHAKGNVVPPQAAKASPLLPEQPQAFKKEPWGIKQCANQQNVPKVSVELAPRAPVSSAKPSVGAEISSLNGLTHAKDLLPPSSSYNLPRFQPVHPPVVNSNNAWTRSLNHQSDVEPGEIVGEHSSGFDVHVAKKYNMKGSAHFRDGDDFGRKSAQGGRKVETLNDFKSANIYERNQFSSSVDKFEQNGRAKDYYDIKQHRSSSERSFERSLLPERRVLQRQKSPEEVDRADLRHRLKQRKLDDRYVEEKYRGHTIESSVSARLRGRISLPGTSSGDSFRLQPEKDRDLSRNRGRLSPTRPPLGNQGRRYDRTRRSSEDPPTFAGSRSLGSRLTKRVDADSVNFSGPKSLAELKGVKSTRGYQYSERSLSFEGPKPLSALLKRKRGGDPVDGVNSSDGDENNQRNEVAGVSYSDPSSVAEQVQPSSVLDSNKEDERTITEFGPSKAETVEEEEEDSTPSRDDDLTYDGAIDAMEEDQGLQNLDQRGDEYDYEANETGDLKTEYASQGEEEDELDDEEDFARKAGLLFS</sequence>
<feature type="compositionally biased region" description="Basic and acidic residues" evidence="5">
    <location>
        <begin position="344"/>
        <end position="354"/>
    </location>
</feature>
<feature type="region of interest" description="Disordered" evidence="5">
    <location>
        <begin position="415"/>
        <end position="504"/>
    </location>
</feature>
<name>A0A1R3L694_ASPOF</name>
<organism evidence="7 8">
    <name type="scientific">Asparagus officinalis</name>
    <name type="common">Garden asparagus</name>
    <dbReference type="NCBI Taxonomy" id="4686"/>
    <lineage>
        <taxon>Eukaryota</taxon>
        <taxon>Viridiplantae</taxon>
        <taxon>Streptophyta</taxon>
        <taxon>Embryophyta</taxon>
        <taxon>Tracheophyta</taxon>
        <taxon>Spermatophyta</taxon>
        <taxon>Magnoliopsida</taxon>
        <taxon>Liliopsida</taxon>
        <taxon>Asparagales</taxon>
        <taxon>Asparagaceae</taxon>
        <taxon>Asparagoideae</taxon>
        <taxon>Asparagus</taxon>
    </lineage>
</organism>
<dbReference type="GO" id="GO:0008270">
    <property type="term" value="F:zinc ion binding"/>
    <property type="evidence" value="ECO:0007669"/>
    <property type="project" value="UniProtKB-KW"/>
</dbReference>
<feature type="region of interest" description="Disordered" evidence="5">
    <location>
        <begin position="303"/>
        <end position="370"/>
    </location>
</feature>
<evidence type="ECO:0000256" key="1">
    <source>
        <dbReference type="ARBA" id="ARBA00022723"/>
    </source>
</evidence>
<dbReference type="EMBL" id="KV863742">
    <property type="protein sequence ID" value="ONK55132.1"/>
    <property type="molecule type" value="Genomic_DNA"/>
</dbReference>
<keyword evidence="1 4" id="KW-0479">Metal-binding</keyword>
<protein>
    <recommendedName>
        <fullName evidence="6">C3H1-type domain-containing protein</fullName>
    </recommendedName>
</protein>
<dbReference type="InterPro" id="IPR000571">
    <property type="entry name" value="Znf_CCCH"/>
</dbReference>
<proteinExistence type="predicted"/>
<feature type="region of interest" description="Disordered" evidence="5">
    <location>
        <begin position="231"/>
        <end position="268"/>
    </location>
</feature>
<dbReference type="Gene3D" id="4.10.1000.10">
    <property type="entry name" value="Zinc finger, CCCH-type"/>
    <property type="match status" value="1"/>
</dbReference>
<gene>
    <name evidence="7" type="ORF">A4U43_UnF7240</name>
</gene>
<evidence type="ECO:0000313" key="7">
    <source>
        <dbReference type="EMBL" id="ONK55132.1"/>
    </source>
</evidence>
<evidence type="ECO:0000256" key="4">
    <source>
        <dbReference type="PROSITE-ProRule" id="PRU00723"/>
    </source>
</evidence>
<keyword evidence="8" id="KW-1185">Reference proteome</keyword>
<reference evidence="8" key="1">
    <citation type="journal article" date="2017" name="Nat. Commun.">
        <title>The asparagus genome sheds light on the origin and evolution of a young Y chromosome.</title>
        <authorList>
            <person name="Harkess A."/>
            <person name="Zhou J."/>
            <person name="Xu C."/>
            <person name="Bowers J.E."/>
            <person name="Van der Hulst R."/>
            <person name="Ayyampalayam S."/>
            <person name="Mercati F."/>
            <person name="Riccardi P."/>
            <person name="McKain M.R."/>
            <person name="Kakrana A."/>
            <person name="Tang H."/>
            <person name="Ray J."/>
            <person name="Groenendijk J."/>
            <person name="Arikit S."/>
            <person name="Mathioni S.M."/>
            <person name="Nakano M."/>
            <person name="Shan H."/>
            <person name="Telgmann-Rauber A."/>
            <person name="Kanno A."/>
            <person name="Yue Z."/>
            <person name="Chen H."/>
            <person name="Li W."/>
            <person name="Chen Y."/>
            <person name="Xu X."/>
            <person name="Zhang Y."/>
            <person name="Luo S."/>
            <person name="Chen H."/>
            <person name="Gao J."/>
            <person name="Mao Z."/>
            <person name="Pires J.C."/>
            <person name="Luo M."/>
            <person name="Kudrna D."/>
            <person name="Wing R.A."/>
            <person name="Meyers B.C."/>
            <person name="Yi K."/>
            <person name="Kong H."/>
            <person name="Lavrijsen P."/>
            <person name="Sunseri F."/>
            <person name="Falavigna A."/>
            <person name="Ye Y."/>
            <person name="Leebens-Mack J.H."/>
            <person name="Chen G."/>
        </authorList>
    </citation>
    <scope>NUCLEOTIDE SEQUENCE [LARGE SCALE GENOMIC DNA]</scope>
    <source>
        <strain evidence="8">cv. DH0086</strain>
    </source>
</reference>
<keyword evidence="3 4" id="KW-0862">Zinc</keyword>
<dbReference type="Gramene" id="ONK55132">
    <property type="protein sequence ID" value="ONK55132"/>
    <property type="gene ID" value="A4U43_UnF7240"/>
</dbReference>
<evidence type="ECO:0000256" key="5">
    <source>
        <dbReference type="SAM" id="MobiDB-lite"/>
    </source>
</evidence>
<dbReference type="PANTHER" id="PTHR15725">
    <property type="entry name" value="ZN-FINGER, C-X8-C-X5-C-X3-H TYPE-CONTAINING"/>
    <property type="match status" value="1"/>
</dbReference>
<dbReference type="AlphaFoldDB" id="A0A1R3L694"/>